<dbReference type="EMBL" id="RJVO01000001">
    <property type="protein sequence ID" value="ROH93369.1"/>
    <property type="molecule type" value="Genomic_DNA"/>
</dbReference>
<feature type="coiled-coil region" evidence="1">
    <location>
        <begin position="45"/>
        <end position="121"/>
    </location>
</feature>
<proteinExistence type="predicted"/>
<organism evidence="2 3">
    <name type="scientific">Stagnimonas aquatica</name>
    <dbReference type="NCBI Taxonomy" id="2689987"/>
    <lineage>
        <taxon>Bacteria</taxon>
        <taxon>Pseudomonadati</taxon>
        <taxon>Pseudomonadota</taxon>
        <taxon>Gammaproteobacteria</taxon>
        <taxon>Nevskiales</taxon>
        <taxon>Nevskiaceae</taxon>
        <taxon>Stagnimonas</taxon>
    </lineage>
</organism>
<protein>
    <submittedName>
        <fullName evidence="2">Uncharacterized protein</fullName>
    </submittedName>
</protein>
<dbReference type="AlphaFoldDB" id="A0A3N0VKR9"/>
<dbReference type="Pfam" id="PF20567">
    <property type="entry name" value="DUF6776"/>
    <property type="match status" value="1"/>
</dbReference>
<evidence type="ECO:0000256" key="1">
    <source>
        <dbReference type="SAM" id="Coils"/>
    </source>
</evidence>
<dbReference type="InParanoid" id="A0A3N0VKR9"/>
<dbReference type="InterPro" id="IPR046703">
    <property type="entry name" value="DUF6776"/>
</dbReference>
<name>A0A3N0VKR9_9GAMM</name>
<evidence type="ECO:0000313" key="2">
    <source>
        <dbReference type="EMBL" id="ROH93369.1"/>
    </source>
</evidence>
<gene>
    <name evidence="2" type="ORF">ED208_02300</name>
</gene>
<sequence>MRHTIIIRRHRPRLRLLLTAAIAMALALSGWGLYRYTKKSAVADFEKATSERDRLLDERRALSQQLRAAKKEIGELRDALAYAEQSKTIDGDACKTVKDSLSKLEAESASLREQLAFYRGIVSPKEARAGVRVQDLKMRKAGAGWKYELVLIQSVREESRIAGNVELSIEGVQGAKNTQIPLAELVTSGDKNLVFSFKYFEEFSGEFRLPAGFKPTRVLVTLKPANDRPSVVDQYDWAAIESLQERSND</sequence>
<dbReference type="Proteomes" id="UP000282106">
    <property type="component" value="Unassembled WGS sequence"/>
</dbReference>
<comment type="caution">
    <text evidence="2">The sequence shown here is derived from an EMBL/GenBank/DDBJ whole genome shotgun (WGS) entry which is preliminary data.</text>
</comment>
<evidence type="ECO:0000313" key="3">
    <source>
        <dbReference type="Proteomes" id="UP000282106"/>
    </source>
</evidence>
<accession>A0A3N0VKR9</accession>
<dbReference type="RefSeq" id="WP_123210224.1">
    <property type="nucleotide sequence ID" value="NZ_RJVO01000001.1"/>
</dbReference>
<keyword evidence="1" id="KW-0175">Coiled coil</keyword>
<reference evidence="2 3" key="1">
    <citation type="submission" date="2018-10" db="EMBL/GenBank/DDBJ databases">
        <authorList>
            <person name="Chen W.-M."/>
        </authorList>
    </citation>
    <scope>NUCLEOTIDE SEQUENCE [LARGE SCALE GENOMIC DNA]</scope>
    <source>
        <strain evidence="2 3">THS-13</strain>
    </source>
</reference>
<keyword evidence="3" id="KW-1185">Reference proteome</keyword>